<feature type="domain" description="SpoVT-AbrB" evidence="1">
    <location>
        <begin position="9"/>
        <end position="55"/>
    </location>
</feature>
<dbReference type="GO" id="GO:0097351">
    <property type="term" value="F:toxin sequestering activity"/>
    <property type="evidence" value="ECO:0007669"/>
    <property type="project" value="InterPro"/>
</dbReference>
<proteinExistence type="predicted"/>
<evidence type="ECO:0000313" key="2">
    <source>
        <dbReference type="EMBL" id="OLO12096.1"/>
    </source>
</evidence>
<dbReference type="GO" id="GO:0003700">
    <property type="term" value="F:DNA-binding transcription factor activity"/>
    <property type="evidence" value="ECO:0007669"/>
    <property type="project" value="InterPro"/>
</dbReference>
<dbReference type="GO" id="GO:0001558">
    <property type="term" value="P:regulation of cell growth"/>
    <property type="evidence" value="ECO:0007669"/>
    <property type="project" value="InterPro"/>
</dbReference>
<dbReference type="InterPro" id="IPR037914">
    <property type="entry name" value="SpoVT-AbrB_sf"/>
</dbReference>
<dbReference type="STRING" id="223900.GCA_000821045_01140"/>
<name>A0A1Q8TEK9_9GAMM</name>
<sequence length="111" mass="12382">MNTAIEDDSTLTDRYQTTVPASVRRALKLKRRDRIHYTVRPNGEVVLSRASDEPSQDPVMASFLAFLERDLQAHPENIRPVAAGTFAEAERLTSGIEVDLDEALPEDDDDA</sequence>
<dbReference type="Pfam" id="PF15937">
    <property type="entry name" value="PrlF_antitoxin"/>
    <property type="match status" value="1"/>
</dbReference>
<organism evidence="2 3">
    <name type="scientific">Chromohalobacter japonicus</name>
    <dbReference type="NCBI Taxonomy" id="223900"/>
    <lineage>
        <taxon>Bacteria</taxon>
        <taxon>Pseudomonadati</taxon>
        <taxon>Pseudomonadota</taxon>
        <taxon>Gammaproteobacteria</taxon>
        <taxon>Oceanospirillales</taxon>
        <taxon>Halomonadaceae</taxon>
        <taxon>Chromohalobacter</taxon>
    </lineage>
</organism>
<dbReference type="InterPro" id="IPR007159">
    <property type="entry name" value="SpoVT-AbrB_dom"/>
</dbReference>
<dbReference type="Proteomes" id="UP000186806">
    <property type="component" value="Unassembled WGS sequence"/>
</dbReference>
<keyword evidence="3" id="KW-1185">Reference proteome</keyword>
<dbReference type="SUPFAM" id="SSF89447">
    <property type="entry name" value="AbrB/MazE/MraZ-like"/>
    <property type="match status" value="1"/>
</dbReference>
<dbReference type="Gene3D" id="2.10.260.10">
    <property type="match status" value="1"/>
</dbReference>
<comment type="caution">
    <text evidence="2">The sequence shown here is derived from an EMBL/GenBank/DDBJ whole genome shotgun (WGS) entry which is preliminary data.</text>
</comment>
<reference evidence="2 3" key="1">
    <citation type="submission" date="2016-12" db="EMBL/GenBank/DDBJ databases">
        <title>Draft genome sequences of strains Salinicola socius SMB35, Salinicola sp. MH3R3-1 and Chromohalobacter sp. SMB17 from the Verkhnekamsk potash mining region of Russia.</title>
        <authorList>
            <person name="Mavrodi D.V."/>
            <person name="Olsson B.E."/>
            <person name="Korsakova E.S."/>
            <person name="Pyankova A."/>
            <person name="Mavrodi O.V."/>
            <person name="Plotnikova E.G."/>
        </authorList>
    </citation>
    <scope>NUCLEOTIDE SEQUENCE [LARGE SCALE GENOMIC DNA]</scope>
    <source>
        <strain evidence="2 3">SMB17</strain>
    </source>
</reference>
<accession>A0A1Q8TEK9</accession>
<dbReference type="InterPro" id="IPR031848">
    <property type="entry name" value="PrlF_antitoxin"/>
</dbReference>
<evidence type="ECO:0000313" key="3">
    <source>
        <dbReference type="Proteomes" id="UP000186806"/>
    </source>
</evidence>
<evidence type="ECO:0000259" key="1">
    <source>
        <dbReference type="SMART" id="SM00966"/>
    </source>
</evidence>
<gene>
    <name evidence="2" type="ORF">BTW10_06145</name>
</gene>
<dbReference type="OrthoDB" id="426345at2"/>
<dbReference type="EMBL" id="MSDQ01000012">
    <property type="protein sequence ID" value="OLO12096.1"/>
    <property type="molecule type" value="Genomic_DNA"/>
</dbReference>
<dbReference type="NCBIfam" id="NF007429">
    <property type="entry name" value="PRK09974.1"/>
    <property type="match status" value="1"/>
</dbReference>
<protein>
    <submittedName>
        <fullName evidence="2">Regulator</fullName>
    </submittedName>
</protein>
<dbReference type="GO" id="GO:0003677">
    <property type="term" value="F:DNA binding"/>
    <property type="evidence" value="ECO:0007669"/>
    <property type="project" value="InterPro"/>
</dbReference>
<dbReference type="SMART" id="SM00966">
    <property type="entry name" value="SpoVT_AbrB"/>
    <property type="match status" value="1"/>
</dbReference>
<dbReference type="RefSeq" id="WP_040241381.1">
    <property type="nucleotide sequence ID" value="NZ_JAKGAJ010000008.1"/>
</dbReference>
<dbReference type="AlphaFoldDB" id="A0A1Q8TEK9"/>